<dbReference type="Proteomes" id="UP000199120">
    <property type="component" value="Unassembled WGS sequence"/>
</dbReference>
<protein>
    <submittedName>
        <fullName evidence="1">Uncharacterized protein</fullName>
    </submittedName>
</protein>
<sequence length="52" mass="5822">MTASLWLSLLRSFWWLLFALCNAATPYAICAALTMPRLGCAAHVRRAARRAQ</sequence>
<dbReference type="RefSeq" id="WP_167627026.1">
    <property type="nucleotide sequence ID" value="NZ_FNSR01000001.1"/>
</dbReference>
<dbReference type="AlphaFoldDB" id="A0A1H7W7C6"/>
<name>A0A1H7W7C6_9BURK</name>
<reference evidence="2" key="1">
    <citation type="submission" date="2016-10" db="EMBL/GenBank/DDBJ databases">
        <authorList>
            <person name="Varghese N."/>
            <person name="Submissions S."/>
        </authorList>
    </citation>
    <scope>NUCLEOTIDE SEQUENCE [LARGE SCALE GENOMIC DNA]</scope>
    <source>
        <strain evidence="2">LMG 26416</strain>
    </source>
</reference>
<keyword evidence="2" id="KW-1185">Reference proteome</keyword>
<gene>
    <name evidence="1" type="ORF">SAMN05192542_1327</name>
</gene>
<evidence type="ECO:0000313" key="1">
    <source>
        <dbReference type="EMBL" id="SEM16898.1"/>
    </source>
</evidence>
<dbReference type="EMBL" id="FOAJ01000032">
    <property type="protein sequence ID" value="SEM16898.1"/>
    <property type="molecule type" value="Genomic_DNA"/>
</dbReference>
<accession>A0A1H7W7C6</accession>
<dbReference type="STRING" id="416943.SAMN05445871_2322"/>
<evidence type="ECO:0000313" key="2">
    <source>
        <dbReference type="Proteomes" id="UP000199120"/>
    </source>
</evidence>
<organism evidence="1 2">
    <name type="scientific">Paraburkholderia caballeronis</name>
    <dbReference type="NCBI Taxonomy" id="416943"/>
    <lineage>
        <taxon>Bacteria</taxon>
        <taxon>Pseudomonadati</taxon>
        <taxon>Pseudomonadota</taxon>
        <taxon>Betaproteobacteria</taxon>
        <taxon>Burkholderiales</taxon>
        <taxon>Burkholderiaceae</taxon>
        <taxon>Paraburkholderia</taxon>
    </lineage>
</organism>
<proteinExistence type="predicted"/>